<dbReference type="InterPro" id="IPR014388">
    <property type="entry name" value="3-oxoacid_CoA-transferase"/>
</dbReference>
<comment type="function">
    <text evidence="3">Key enzyme for ketone body catabolism. Transfers the CoA moiety from succinate to acetoacetate. Formation of the enzyme-CoA intermediate proceeds via an unstable anhydride species formed between the carboxylate groups of the enzyme and substrate.</text>
</comment>
<dbReference type="PANTHER" id="PTHR13707">
    <property type="entry name" value="KETOACID-COENZYME A TRANSFERASE"/>
    <property type="match status" value="1"/>
</dbReference>
<keyword evidence="6" id="KW-1185">Reference proteome</keyword>
<evidence type="ECO:0000256" key="2">
    <source>
        <dbReference type="ARBA" id="ARBA00022679"/>
    </source>
</evidence>
<comment type="pathway">
    <text evidence="3">Ketone metabolism; succinyl-CoA degradation; acetoacetyl-CoA from succinyl-CoA: step 1/1.</text>
</comment>
<dbReference type="SMART" id="SM00882">
    <property type="entry name" value="CoA_trans"/>
    <property type="match status" value="2"/>
</dbReference>
<evidence type="ECO:0000256" key="3">
    <source>
        <dbReference type="PIRNR" id="PIRNR000858"/>
    </source>
</evidence>
<reference evidence="5 6" key="1">
    <citation type="submission" date="2016-03" db="EMBL/GenBank/DDBJ databases">
        <authorList>
            <person name="Ploux O."/>
        </authorList>
    </citation>
    <scope>NUCLEOTIDE SEQUENCE [LARGE SCALE GENOMIC DNA]</scope>
    <source>
        <strain evidence="5 6">UAMH 11012</strain>
    </source>
</reference>
<dbReference type="EC" id="2.8.3.5" evidence="3"/>
<evidence type="ECO:0000313" key="5">
    <source>
        <dbReference type="EMBL" id="CZR51313.1"/>
    </source>
</evidence>
<sequence>MATRRISSACIAASSRRAAIVPHFRPFIPRFHNSRHLHATCIRLEAQKANVGAKRDPAPKIVRGQSKVFKNADEAVKDLKSGAVILSAGFGLCGTADTIIAAIERRGKDGLNNLTAVSNNAGAAGGGGLSPLVASGQIERLILSFLGANKSLEKKYLNGEVAIELCPQGTIAERIRAGGAGIPAFFTPTGVNTLVQTGDIPVRLGPVDKATGKTTILEAGKPRETRIFDGKTYNMEEAIKGDVAILRAYKVDEDGNTQFRYTTRAFGEVMAKAAKVTIVEAENIVPTGSIHPDHVHIPGIYVDRIVPATAEKVIEVRYLKEEAGKGDIKKSESQLRRERIARRTSKELKHGYYVNLGVGIPTLAPSFLDPETKVWIQSENGLLGMGPYPTEETIDADIINAGKETVTIVPGGSTFSSSESFAMIRGGHIDVSVLGALQVSANGDLANYMIPGKVFKGMGGAMDLVGNPDQTKIVVATDHVAKDGSPKIVEECELPLTGAKVVSTIITDLCVFEVDREKGGLTLTELAPGVDVEEVKSKTGAKFKVADDVKSME</sequence>
<proteinExistence type="inferred from homology"/>
<accession>A0A1L7WEV5</accession>
<dbReference type="PANTHER" id="PTHR13707:SF60">
    <property type="entry name" value="ACETATE COA-TRANSFERASE SUBUNIT ALPHA"/>
    <property type="match status" value="1"/>
</dbReference>
<protein>
    <recommendedName>
        <fullName evidence="3">Succinyl-CoA:3-ketoacid-coenzyme A transferase</fullName>
        <ecNumber evidence="3">2.8.3.5</ecNumber>
    </recommendedName>
</protein>
<dbReference type="Pfam" id="PF01144">
    <property type="entry name" value="CoA_trans"/>
    <property type="match status" value="2"/>
</dbReference>
<organism evidence="5 6">
    <name type="scientific">Phialocephala subalpina</name>
    <dbReference type="NCBI Taxonomy" id="576137"/>
    <lineage>
        <taxon>Eukaryota</taxon>
        <taxon>Fungi</taxon>
        <taxon>Dikarya</taxon>
        <taxon>Ascomycota</taxon>
        <taxon>Pezizomycotina</taxon>
        <taxon>Leotiomycetes</taxon>
        <taxon>Helotiales</taxon>
        <taxon>Mollisiaceae</taxon>
        <taxon>Phialocephala</taxon>
        <taxon>Phialocephala fortinii species complex</taxon>
    </lineage>
</organism>
<dbReference type="InterPro" id="IPR012791">
    <property type="entry name" value="3-oxoacid_CoA-transf_B"/>
</dbReference>
<evidence type="ECO:0000256" key="1">
    <source>
        <dbReference type="ARBA" id="ARBA00007154"/>
    </source>
</evidence>
<dbReference type="Proteomes" id="UP000184330">
    <property type="component" value="Unassembled WGS sequence"/>
</dbReference>
<dbReference type="STRING" id="576137.A0A1L7WEV5"/>
<feature type="active site" description="5-glutamyl coenzyme A thioester intermediate" evidence="4">
    <location>
        <position position="379"/>
    </location>
</feature>
<dbReference type="Gene3D" id="3.40.1080.10">
    <property type="entry name" value="Glutaconate Coenzyme A-transferase"/>
    <property type="match status" value="2"/>
</dbReference>
<evidence type="ECO:0000313" key="6">
    <source>
        <dbReference type="Proteomes" id="UP000184330"/>
    </source>
</evidence>
<dbReference type="EMBL" id="FJOG01000001">
    <property type="protein sequence ID" value="CZR51313.1"/>
    <property type="molecule type" value="Genomic_DNA"/>
</dbReference>
<evidence type="ECO:0000256" key="4">
    <source>
        <dbReference type="PIRSR" id="PIRSR000858-1"/>
    </source>
</evidence>
<dbReference type="UniPathway" id="UPA00929">
    <property type="reaction ID" value="UER00894"/>
</dbReference>
<name>A0A1L7WEV5_9HELO</name>
<dbReference type="InterPro" id="IPR037171">
    <property type="entry name" value="NagB/RpiA_transferase-like"/>
</dbReference>
<dbReference type="NCBIfam" id="TIGR02428">
    <property type="entry name" value="pcaJ_scoB_fam"/>
    <property type="match status" value="1"/>
</dbReference>
<dbReference type="OrthoDB" id="1933379at2759"/>
<dbReference type="SUPFAM" id="SSF100950">
    <property type="entry name" value="NagB/RpiA/CoA transferase-like"/>
    <property type="match status" value="2"/>
</dbReference>
<dbReference type="InterPro" id="IPR004165">
    <property type="entry name" value="CoA_trans_fam_I"/>
</dbReference>
<dbReference type="GO" id="GO:0008260">
    <property type="term" value="F:succinyl-CoA:3-oxo-acid CoA-transferase activity"/>
    <property type="evidence" value="ECO:0007669"/>
    <property type="project" value="UniProtKB-EC"/>
</dbReference>
<comment type="similarity">
    <text evidence="1 3">Belongs to the 3-oxoacid CoA-transferase family.</text>
</comment>
<gene>
    <name evidence="5" type="ORF">PAC_01188</name>
</gene>
<comment type="catalytic activity">
    <reaction evidence="3">
        <text>a 3-oxo acid + succinyl-CoA = a 3-oxoacyl-CoA + succinate</text>
        <dbReference type="Rhea" id="RHEA:24564"/>
        <dbReference type="ChEBI" id="CHEBI:30031"/>
        <dbReference type="ChEBI" id="CHEBI:35973"/>
        <dbReference type="ChEBI" id="CHEBI:57292"/>
        <dbReference type="ChEBI" id="CHEBI:90726"/>
        <dbReference type="EC" id="2.8.3.5"/>
    </reaction>
</comment>
<keyword evidence="2 3" id="KW-0808">Transferase</keyword>
<dbReference type="GO" id="GO:0046952">
    <property type="term" value="P:ketone body catabolic process"/>
    <property type="evidence" value="ECO:0007669"/>
    <property type="project" value="InterPro"/>
</dbReference>
<dbReference type="AlphaFoldDB" id="A0A1L7WEV5"/>
<dbReference type="PIRSF" id="PIRSF000858">
    <property type="entry name" value="SCOT-t"/>
    <property type="match status" value="1"/>
</dbReference>
<keyword evidence="3" id="KW-0496">Mitochondrion</keyword>